<feature type="region of interest" description="Disordered" evidence="1">
    <location>
        <begin position="27"/>
        <end position="55"/>
    </location>
</feature>
<reference evidence="2" key="1">
    <citation type="journal article" date="2023" name="G3 (Bethesda)">
        <title>A reference genome for the long-term kleptoplast-retaining sea slug Elysia crispata morphotype clarki.</title>
        <authorList>
            <person name="Eastman K.E."/>
            <person name="Pendleton A.L."/>
            <person name="Shaikh M.A."/>
            <person name="Suttiyut T."/>
            <person name="Ogas R."/>
            <person name="Tomko P."/>
            <person name="Gavelis G."/>
            <person name="Widhalm J.R."/>
            <person name="Wisecaver J.H."/>
        </authorList>
    </citation>
    <scope>NUCLEOTIDE SEQUENCE</scope>
    <source>
        <strain evidence="2">ECLA1</strain>
    </source>
</reference>
<dbReference type="Proteomes" id="UP001283361">
    <property type="component" value="Unassembled WGS sequence"/>
</dbReference>
<gene>
    <name evidence="2" type="ORF">RRG08_058916</name>
</gene>
<organism evidence="2 3">
    <name type="scientific">Elysia crispata</name>
    <name type="common">lettuce slug</name>
    <dbReference type="NCBI Taxonomy" id="231223"/>
    <lineage>
        <taxon>Eukaryota</taxon>
        <taxon>Metazoa</taxon>
        <taxon>Spiralia</taxon>
        <taxon>Lophotrochozoa</taxon>
        <taxon>Mollusca</taxon>
        <taxon>Gastropoda</taxon>
        <taxon>Heterobranchia</taxon>
        <taxon>Euthyneura</taxon>
        <taxon>Panpulmonata</taxon>
        <taxon>Sacoglossa</taxon>
        <taxon>Placobranchoidea</taxon>
        <taxon>Plakobranchidae</taxon>
        <taxon>Elysia</taxon>
    </lineage>
</organism>
<protein>
    <submittedName>
        <fullName evidence="2">Uncharacterized protein</fullName>
    </submittedName>
</protein>
<evidence type="ECO:0000313" key="3">
    <source>
        <dbReference type="Proteomes" id="UP001283361"/>
    </source>
</evidence>
<name>A0AAE1CLC5_9GAST</name>
<comment type="caution">
    <text evidence="2">The sequence shown here is derived from an EMBL/GenBank/DDBJ whole genome shotgun (WGS) entry which is preliminary data.</text>
</comment>
<evidence type="ECO:0000256" key="1">
    <source>
        <dbReference type="SAM" id="MobiDB-lite"/>
    </source>
</evidence>
<evidence type="ECO:0000313" key="2">
    <source>
        <dbReference type="EMBL" id="KAK3705835.1"/>
    </source>
</evidence>
<dbReference type="EMBL" id="JAWDGP010007763">
    <property type="protein sequence ID" value="KAK3705835.1"/>
    <property type="molecule type" value="Genomic_DNA"/>
</dbReference>
<sequence>MSPSSSISLQRYGSCYTCTQQVRSRPEGEVQVVPGLSFTSNPPDTRSRKHSRFNSERSQPRFFLFAAIHVGFSIKWFDVNHTAWPTAHT</sequence>
<proteinExistence type="predicted"/>
<accession>A0AAE1CLC5</accession>
<dbReference type="AlphaFoldDB" id="A0AAE1CLC5"/>
<keyword evidence="3" id="KW-1185">Reference proteome</keyword>